<evidence type="ECO:0000313" key="7">
    <source>
        <dbReference type="Proteomes" id="UP001303285"/>
    </source>
</evidence>
<dbReference type="SUPFAM" id="SSF53448">
    <property type="entry name" value="Nucleotide-diphospho-sugar transferases"/>
    <property type="match status" value="1"/>
</dbReference>
<dbReference type="Pfam" id="PF00535">
    <property type="entry name" value="Glycos_transf_2"/>
    <property type="match status" value="1"/>
</dbReference>
<evidence type="ECO:0000256" key="2">
    <source>
        <dbReference type="ARBA" id="ARBA00006739"/>
    </source>
</evidence>
<dbReference type="PANTHER" id="PTHR43179:SF12">
    <property type="entry name" value="GALACTOFURANOSYLTRANSFERASE GLFT2"/>
    <property type="match status" value="1"/>
</dbReference>
<organism evidence="6 7">
    <name type="scientific">Nodularia spumigena UHCC 0060</name>
    <dbReference type="NCBI Taxonomy" id="3110300"/>
    <lineage>
        <taxon>Bacteria</taxon>
        <taxon>Bacillati</taxon>
        <taxon>Cyanobacteriota</taxon>
        <taxon>Cyanophyceae</taxon>
        <taxon>Nostocales</taxon>
        <taxon>Nodulariaceae</taxon>
        <taxon>Nodularia</taxon>
    </lineage>
</organism>
<keyword evidence="3 6" id="KW-0328">Glycosyltransferase</keyword>
<dbReference type="EC" id="2.4.-.-" evidence="6"/>
<sequence length="284" mass="32551">MIYFLTVNYYSTNLLTKLINSFPTDQNIPYKVLIINNSPEDTDINQIQGQSVQIIHAEGNIGFGNACNLGIEYIFNEDQQAIIWIINPDAYLPKNSLAEVNIFFDSHSDLSIVGTIIYTPEGEVWFAGGRFLPKIGAIIQEDLLTYTDKPYVICDWVSGCSLMINLRNFSEVPLFDPVYFLYYEDFDFCQRYANQGYLIAVTNQVSVIHQPSSITNRNVFLKIKYSTYSYLITLEKYTNLAIQIIRLTRLILYAIILIAIKPQVSLGKIQGVLMYLRRCLTPRN</sequence>
<evidence type="ECO:0000313" key="6">
    <source>
        <dbReference type="EMBL" id="MEA5608904.1"/>
    </source>
</evidence>
<reference evidence="6 7" key="1">
    <citation type="submission" date="2023-12" db="EMBL/GenBank/DDBJ databases">
        <title>Baltic Sea Cyanobacteria.</title>
        <authorList>
            <person name="Delbaje E."/>
            <person name="Fewer D.P."/>
            <person name="Shishido T.K."/>
        </authorList>
    </citation>
    <scope>NUCLEOTIDE SEQUENCE [LARGE SCALE GENOMIC DNA]</scope>
    <source>
        <strain evidence="6 7">UHCC 0060</strain>
    </source>
</reference>
<dbReference type="Gene3D" id="3.90.550.10">
    <property type="entry name" value="Spore Coat Polysaccharide Biosynthesis Protein SpsA, Chain A"/>
    <property type="match status" value="1"/>
</dbReference>
<dbReference type="PANTHER" id="PTHR43179">
    <property type="entry name" value="RHAMNOSYLTRANSFERASE WBBL"/>
    <property type="match status" value="1"/>
</dbReference>
<evidence type="ECO:0000256" key="1">
    <source>
        <dbReference type="ARBA" id="ARBA00004776"/>
    </source>
</evidence>
<protein>
    <submittedName>
        <fullName evidence="6">Glycosyltransferase</fullName>
        <ecNumber evidence="6">2.4.-.-</ecNumber>
    </submittedName>
</protein>
<dbReference type="GeneID" id="78018465"/>
<proteinExistence type="inferred from homology"/>
<name>A0ABU5UT11_NODSP</name>
<dbReference type="GO" id="GO:0016757">
    <property type="term" value="F:glycosyltransferase activity"/>
    <property type="evidence" value="ECO:0007669"/>
    <property type="project" value="UniProtKB-KW"/>
</dbReference>
<comment type="similarity">
    <text evidence="2">Belongs to the glycosyltransferase 2 family.</text>
</comment>
<keyword evidence="7" id="KW-1185">Reference proteome</keyword>
<comment type="caution">
    <text evidence="6">The sequence shown here is derived from an EMBL/GenBank/DDBJ whole genome shotgun (WGS) entry which is preliminary data.</text>
</comment>
<dbReference type="InterPro" id="IPR001173">
    <property type="entry name" value="Glyco_trans_2-like"/>
</dbReference>
<dbReference type="Proteomes" id="UP001303285">
    <property type="component" value="Unassembled WGS sequence"/>
</dbReference>
<evidence type="ECO:0000256" key="3">
    <source>
        <dbReference type="ARBA" id="ARBA00022676"/>
    </source>
</evidence>
<evidence type="ECO:0000256" key="4">
    <source>
        <dbReference type="ARBA" id="ARBA00022679"/>
    </source>
</evidence>
<dbReference type="InterPro" id="IPR029044">
    <property type="entry name" value="Nucleotide-diphossugar_trans"/>
</dbReference>
<accession>A0ABU5UT11</accession>
<evidence type="ECO:0000259" key="5">
    <source>
        <dbReference type="Pfam" id="PF00535"/>
    </source>
</evidence>
<gene>
    <name evidence="6" type="ORF">VB695_12635</name>
</gene>
<feature type="domain" description="Glycosyltransferase 2-like" evidence="5">
    <location>
        <begin position="17"/>
        <end position="129"/>
    </location>
</feature>
<dbReference type="EMBL" id="JAYGHK010000035">
    <property type="protein sequence ID" value="MEA5608904.1"/>
    <property type="molecule type" value="Genomic_DNA"/>
</dbReference>
<dbReference type="RefSeq" id="WP_006198905.1">
    <property type="nucleotide sequence ID" value="NZ_JAYGHK010000035.1"/>
</dbReference>
<comment type="pathway">
    <text evidence="1">Cell wall biogenesis; cell wall polysaccharide biosynthesis.</text>
</comment>
<keyword evidence="4 6" id="KW-0808">Transferase</keyword>